<accession>A0ABS8PCR5</accession>
<name>A0ABS8PCR5_9PSEU</name>
<gene>
    <name evidence="2" type="ORF">LQ327_22125</name>
</gene>
<dbReference type="Pfam" id="PF13466">
    <property type="entry name" value="STAS_2"/>
    <property type="match status" value="1"/>
</dbReference>
<evidence type="ECO:0000313" key="3">
    <source>
        <dbReference type="Proteomes" id="UP001199469"/>
    </source>
</evidence>
<dbReference type="EMBL" id="JAJNDB010000005">
    <property type="protein sequence ID" value="MCD2196073.1"/>
    <property type="molecule type" value="Genomic_DNA"/>
</dbReference>
<protein>
    <submittedName>
        <fullName evidence="2">STAS domain-containing protein</fullName>
    </submittedName>
</protein>
<feature type="domain" description="MlaB-like STAS" evidence="1">
    <location>
        <begin position="202"/>
        <end position="279"/>
    </location>
</feature>
<evidence type="ECO:0000259" key="1">
    <source>
        <dbReference type="Pfam" id="PF13466"/>
    </source>
</evidence>
<dbReference type="Gene3D" id="3.30.750.24">
    <property type="entry name" value="STAS domain"/>
    <property type="match status" value="1"/>
</dbReference>
<keyword evidence="3" id="KW-1185">Reference proteome</keyword>
<dbReference type="CDD" id="cd07043">
    <property type="entry name" value="STAS_anti-anti-sigma_factors"/>
    <property type="match status" value="1"/>
</dbReference>
<dbReference type="RefSeq" id="WP_230737930.1">
    <property type="nucleotide sequence ID" value="NZ_JAJNDB010000005.1"/>
</dbReference>
<organism evidence="2 3">
    <name type="scientific">Actinomycetospora endophytica</name>
    <dbReference type="NCBI Taxonomy" id="2291215"/>
    <lineage>
        <taxon>Bacteria</taxon>
        <taxon>Bacillati</taxon>
        <taxon>Actinomycetota</taxon>
        <taxon>Actinomycetes</taxon>
        <taxon>Pseudonocardiales</taxon>
        <taxon>Pseudonocardiaceae</taxon>
        <taxon>Actinomycetospora</taxon>
    </lineage>
</organism>
<reference evidence="2 3" key="1">
    <citation type="submission" date="2021-11" db="EMBL/GenBank/DDBJ databases">
        <title>Draft genome sequence of Actinomycetospora sp. SF1 isolated from the rhizosphere soil.</title>
        <authorList>
            <person name="Duangmal K."/>
            <person name="Chantavorakit T."/>
        </authorList>
    </citation>
    <scope>NUCLEOTIDE SEQUENCE [LARGE SCALE GENOMIC DNA]</scope>
    <source>
        <strain evidence="2 3">TBRC 5722</strain>
    </source>
</reference>
<dbReference type="InterPro" id="IPR036513">
    <property type="entry name" value="STAS_dom_sf"/>
</dbReference>
<proteinExistence type="predicted"/>
<dbReference type="Proteomes" id="UP001199469">
    <property type="component" value="Unassembled WGS sequence"/>
</dbReference>
<comment type="caution">
    <text evidence="2">The sequence shown here is derived from an EMBL/GenBank/DDBJ whole genome shotgun (WGS) entry which is preliminary data.</text>
</comment>
<sequence>MTVDAGPRPDTGSPRAHLLQVADTDHAQRVGTAAWLDRELAFGAKVFYKGWLGDAGRVEKHWIAGPESSRRTREALRSGQLEFLDFPELIARCEQGGDGLTAGLHRLQVEELERALGEGWPSVAMTQESSRRECADDAEIAEFGRQEGGYDALAARAPLRILCQLTTSVENERHVFESLGVHHRHVADVGWRAELDDERWALHGDLDAHVAQRFGGALAGALREKSTGADLQLDLSDVGFVDVACAQLLVLAARAEPECRRIVLHDPPRLLKRLLDVLGRPASIVVVDGDRP</sequence>
<dbReference type="SUPFAM" id="SSF52091">
    <property type="entry name" value="SpoIIaa-like"/>
    <property type="match status" value="1"/>
</dbReference>
<evidence type="ECO:0000313" key="2">
    <source>
        <dbReference type="EMBL" id="MCD2196073.1"/>
    </source>
</evidence>
<dbReference type="InterPro" id="IPR058548">
    <property type="entry name" value="MlaB-like_STAS"/>
</dbReference>